<evidence type="ECO:0000313" key="1">
    <source>
        <dbReference type="EMBL" id="CUX40529.1"/>
    </source>
</evidence>
<evidence type="ECO:0008006" key="3">
    <source>
        <dbReference type="Google" id="ProtNLM"/>
    </source>
</evidence>
<dbReference type="Gene3D" id="2.40.300.10">
    <property type="entry name" value="Head decoration protein D"/>
    <property type="match status" value="1"/>
</dbReference>
<sequence length="127" mass="13144">MATSMTETPRDLAVLLSEANGYLSREVLTIASGAGKLLAGTVLGKVTASNKYVASPNASVVGKEGAETAIAILGYEVDATSTDVKAVCITNDAEVKNPMLVFDASVDDATKRAAKLTQLRAVTIKAR</sequence>
<accession>A0A1S7QQG1</accession>
<dbReference type="RefSeq" id="WP_080819386.1">
    <property type="nucleotide sequence ID" value="NZ_LT009749.1"/>
</dbReference>
<dbReference type="Pfam" id="PF02924">
    <property type="entry name" value="HDPD"/>
    <property type="match status" value="1"/>
</dbReference>
<organism evidence="1 2">
    <name type="scientific">Agrobacterium deltaense Zutra 3/1</name>
    <dbReference type="NCBI Taxonomy" id="1183427"/>
    <lineage>
        <taxon>Bacteria</taxon>
        <taxon>Pseudomonadati</taxon>
        <taxon>Pseudomonadota</taxon>
        <taxon>Alphaproteobacteria</taxon>
        <taxon>Hyphomicrobiales</taxon>
        <taxon>Rhizobiaceae</taxon>
        <taxon>Rhizobium/Agrobacterium group</taxon>
        <taxon>Agrobacterium</taxon>
    </lineage>
</organism>
<proteinExistence type="predicted"/>
<dbReference type="Proteomes" id="UP000191987">
    <property type="component" value="Unassembled WGS sequence"/>
</dbReference>
<reference evidence="1 2" key="1">
    <citation type="submission" date="2016-01" db="EMBL/GenBank/DDBJ databases">
        <authorList>
            <person name="Oliw E.H."/>
        </authorList>
    </citation>
    <scope>NUCLEOTIDE SEQUENCE [LARGE SCALE GENOMIC DNA]</scope>
    <source>
        <strain evidence="1 2">Zutra 3-1</strain>
    </source>
</reference>
<name>A0A1S7QQG1_9HYPH</name>
<dbReference type="EMBL" id="FBWG01000028">
    <property type="protein sequence ID" value="CUX40529.1"/>
    <property type="molecule type" value="Genomic_DNA"/>
</dbReference>
<protein>
    <recommendedName>
        <fullName evidence="3">Head decoration protein</fullName>
    </recommendedName>
</protein>
<gene>
    <name evidence="1" type="ORF">AGR7C_Lc100037</name>
</gene>
<dbReference type="AlphaFoldDB" id="A0A1S7QQG1"/>
<evidence type="ECO:0000313" key="2">
    <source>
        <dbReference type="Proteomes" id="UP000191987"/>
    </source>
</evidence>
<dbReference type="InterPro" id="IPR004195">
    <property type="entry name" value="Head_decoration_D"/>
</dbReference>